<dbReference type="Proteomes" id="UP000044071">
    <property type="component" value="Unassembled WGS sequence"/>
</dbReference>
<dbReference type="PANTHER" id="PTHR43000">
    <property type="entry name" value="DTDP-D-GLUCOSE 4,6-DEHYDRATASE-RELATED"/>
    <property type="match status" value="1"/>
</dbReference>
<comment type="similarity">
    <text evidence="2">Belongs to the NAD(P)-dependent epimerase/dehydratase family.</text>
</comment>
<comment type="pathway">
    <text evidence="1">Bacterial outer membrane biogenesis; LPS O-antigen biosynthesis.</text>
</comment>
<evidence type="ECO:0000256" key="1">
    <source>
        <dbReference type="ARBA" id="ARBA00005125"/>
    </source>
</evidence>
<dbReference type="InterPro" id="IPR036291">
    <property type="entry name" value="NAD(P)-bd_dom_sf"/>
</dbReference>
<evidence type="ECO:0000259" key="3">
    <source>
        <dbReference type="Pfam" id="PF01370"/>
    </source>
</evidence>
<evidence type="ECO:0000313" key="5">
    <source>
        <dbReference type="Proteomes" id="UP000044071"/>
    </source>
</evidence>
<dbReference type="Gene3D" id="3.40.50.720">
    <property type="entry name" value="NAD(P)-binding Rossmann-like Domain"/>
    <property type="match status" value="1"/>
</dbReference>
<sequence length="320" mass="35314">MSFKTYFLVGGAGFIGSHFTDALLALESTEKVTIYDNFSSGREWHYQQHLSDSRFSLIRGDVKNSKKLNQAIVGHEVVMHFAANPDIARAATEPSIDFTEGIYLTHQVLEAARLAKIKRILYTSGSGVYGEVNIESPENQAGMYPISTYGASKLASEAFISSYCHMFGLTACVFRFANVVGPRQTHGVGYDFLRKLNMNPTVLEILGDGSQSKSYIHVQDVVSAVLLANSKLDENYAVYNVATRDYITVNDIASITIDCMNLKEPVHLKYTGGDRGWKGDVPIVRLNSDKIRALGWRSQYSSAEAIRQSILAMINNVSSG</sequence>
<organism evidence="4 5">
    <name type="scientific">Legionella massiliensis</name>
    <dbReference type="NCBI Taxonomy" id="1034943"/>
    <lineage>
        <taxon>Bacteria</taxon>
        <taxon>Pseudomonadati</taxon>
        <taxon>Pseudomonadota</taxon>
        <taxon>Gammaproteobacteria</taxon>
        <taxon>Legionellales</taxon>
        <taxon>Legionellaceae</taxon>
        <taxon>Legionella</taxon>
    </lineage>
</organism>
<dbReference type="InterPro" id="IPR001509">
    <property type="entry name" value="Epimerase_deHydtase"/>
</dbReference>
<evidence type="ECO:0000256" key="2">
    <source>
        <dbReference type="ARBA" id="ARBA00007637"/>
    </source>
</evidence>
<dbReference type="SUPFAM" id="SSF51735">
    <property type="entry name" value="NAD(P)-binding Rossmann-fold domains"/>
    <property type="match status" value="1"/>
</dbReference>
<dbReference type="OrthoDB" id="9803010at2"/>
<keyword evidence="5" id="KW-1185">Reference proteome</keyword>
<dbReference type="eggNOG" id="COG0451">
    <property type="taxonomic scope" value="Bacteria"/>
</dbReference>
<evidence type="ECO:0000313" key="4">
    <source>
        <dbReference type="EMBL" id="CDZ77594.1"/>
    </source>
</evidence>
<gene>
    <name evidence="4" type="primary">rfbB_2</name>
    <name evidence="4" type="ORF">BN59_01878</name>
</gene>
<dbReference type="Pfam" id="PF01370">
    <property type="entry name" value="Epimerase"/>
    <property type="match status" value="1"/>
</dbReference>
<dbReference type="AlphaFoldDB" id="A0A078L0L8"/>
<dbReference type="STRING" id="1034943.BN59_01878"/>
<proteinExistence type="inferred from homology"/>
<dbReference type="EMBL" id="CCSB01000002">
    <property type="protein sequence ID" value="CDZ77594.1"/>
    <property type="molecule type" value="Genomic_DNA"/>
</dbReference>
<dbReference type="Gene3D" id="3.90.25.10">
    <property type="entry name" value="UDP-galactose 4-epimerase, domain 1"/>
    <property type="match status" value="2"/>
</dbReference>
<name>A0A078L0L8_9GAMM</name>
<dbReference type="RefSeq" id="WP_043874101.1">
    <property type="nucleotide sequence ID" value="NZ_CCVW01000002.1"/>
</dbReference>
<accession>A0A078L0L8</accession>
<protein>
    <submittedName>
        <fullName evidence="4">dTDP-glucose 4,6-dehydratase</fullName>
    </submittedName>
</protein>
<reference evidence="4 5" key="1">
    <citation type="submission" date="2014-06" db="EMBL/GenBank/DDBJ databases">
        <authorList>
            <person name="Urmite Genomes Urmite Genomes"/>
        </authorList>
    </citation>
    <scope>NUCLEOTIDE SEQUENCE [LARGE SCALE GENOMIC DNA]</scope>
</reference>
<feature type="domain" description="NAD-dependent epimerase/dehydratase" evidence="3">
    <location>
        <begin position="8"/>
        <end position="242"/>
    </location>
</feature>